<dbReference type="InterPro" id="IPR050469">
    <property type="entry name" value="Diguanylate_Cyclase"/>
</dbReference>
<comment type="caution">
    <text evidence="4">The sequence shown here is derived from an EMBL/GenBank/DDBJ whole genome shotgun (WGS) entry which is preliminary data.</text>
</comment>
<name>A0ABT4LGX1_9PROT</name>
<dbReference type="InterPro" id="IPR029787">
    <property type="entry name" value="Nucleotide_cyclase"/>
</dbReference>
<evidence type="ECO:0000256" key="1">
    <source>
        <dbReference type="ARBA" id="ARBA00012528"/>
    </source>
</evidence>
<feature type="domain" description="GGDEF" evidence="3">
    <location>
        <begin position="114"/>
        <end position="245"/>
    </location>
</feature>
<dbReference type="Pfam" id="PF00990">
    <property type="entry name" value="GGDEF"/>
    <property type="match status" value="1"/>
</dbReference>
<dbReference type="InterPro" id="IPR043128">
    <property type="entry name" value="Rev_trsase/Diguanyl_cyclase"/>
</dbReference>
<reference evidence="4" key="1">
    <citation type="submission" date="2022-12" db="EMBL/GenBank/DDBJ databases">
        <title>Bacterial isolates from different developmental stages of Nematostella vectensis.</title>
        <authorList>
            <person name="Fraune S."/>
        </authorList>
    </citation>
    <scope>NUCLEOTIDE SEQUENCE</scope>
    <source>
        <strain evidence="4">G21630-S1</strain>
    </source>
</reference>
<dbReference type="PANTHER" id="PTHR45138">
    <property type="entry name" value="REGULATORY COMPONENTS OF SENSORY TRANSDUCTION SYSTEM"/>
    <property type="match status" value="1"/>
</dbReference>
<dbReference type="RefSeq" id="WP_269422563.1">
    <property type="nucleotide sequence ID" value="NZ_JAPWGY010000002.1"/>
</dbReference>
<dbReference type="Gene3D" id="3.30.70.270">
    <property type="match status" value="1"/>
</dbReference>
<dbReference type="EC" id="2.7.7.65" evidence="1"/>
<keyword evidence="2" id="KW-0175">Coiled coil</keyword>
<evidence type="ECO:0000259" key="3">
    <source>
        <dbReference type="PROSITE" id="PS50887"/>
    </source>
</evidence>
<dbReference type="Proteomes" id="UP001069802">
    <property type="component" value="Unassembled WGS sequence"/>
</dbReference>
<accession>A0ABT4LGX1</accession>
<sequence>MSYTEAFNSFETLNAAAFDNADNAQRSSDRENLMFRLRRIAYSRPNGNKRISDQQILELLEAAALAEQTLSEQQERIRFLETLSITDELTGLLNRRGFQRELDRTLNRAARTSEQGVLVICDMDYFKSINDTYGHLAGDCVLKKTAHTLVKHCRKSDYIARLSGDEFAVLMTNTPAGQVVPVISKLSKVLNRLIVDWGQHKIPVSVSVGHETYTASSTSSHLLYMADRSMYLNKGTALTKDQSTR</sequence>
<dbReference type="SMART" id="SM00267">
    <property type="entry name" value="GGDEF"/>
    <property type="match status" value="1"/>
</dbReference>
<dbReference type="PROSITE" id="PS50887">
    <property type="entry name" value="GGDEF"/>
    <property type="match status" value="1"/>
</dbReference>
<dbReference type="PANTHER" id="PTHR45138:SF24">
    <property type="entry name" value="DIGUANYLATE CYCLASE DGCC-RELATED"/>
    <property type="match status" value="1"/>
</dbReference>
<evidence type="ECO:0000313" key="4">
    <source>
        <dbReference type="EMBL" id="MCZ4280357.1"/>
    </source>
</evidence>
<keyword evidence="5" id="KW-1185">Reference proteome</keyword>
<dbReference type="EMBL" id="JAPWGY010000002">
    <property type="protein sequence ID" value="MCZ4280357.1"/>
    <property type="molecule type" value="Genomic_DNA"/>
</dbReference>
<evidence type="ECO:0000256" key="2">
    <source>
        <dbReference type="SAM" id="Coils"/>
    </source>
</evidence>
<protein>
    <recommendedName>
        <fullName evidence="1">diguanylate cyclase</fullName>
        <ecNumber evidence="1">2.7.7.65</ecNumber>
    </recommendedName>
</protein>
<dbReference type="InterPro" id="IPR000160">
    <property type="entry name" value="GGDEF_dom"/>
</dbReference>
<dbReference type="SUPFAM" id="SSF55073">
    <property type="entry name" value="Nucleotide cyclase"/>
    <property type="match status" value="1"/>
</dbReference>
<feature type="coiled-coil region" evidence="2">
    <location>
        <begin position="56"/>
        <end position="83"/>
    </location>
</feature>
<proteinExistence type="predicted"/>
<organism evidence="4 5">
    <name type="scientific">Kiloniella laminariae</name>
    <dbReference type="NCBI Taxonomy" id="454162"/>
    <lineage>
        <taxon>Bacteria</taxon>
        <taxon>Pseudomonadati</taxon>
        <taxon>Pseudomonadota</taxon>
        <taxon>Alphaproteobacteria</taxon>
        <taxon>Rhodospirillales</taxon>
        <taxon>Kiloniellaceae</taxon>
        <taxon>Kiloniella</taxon>
    </lineage>
</organism>
<gene>
    <name evidence="4" type="ORF">O4H49_06190</name>
</gene>
<evidence type="ECO:0000313" key="5">
    <source>
        <dbReference type="Proteomes" id="UP001069802"/>
    </source>
</evidence>
<dbReference type="CDD" id="cd01949">
    <property type="entry name" value="GGDEF"/>
    <property type="match status" value="1"/>
</dbReference>
<dbReference type="NCBIfam" id="TIGR00254">
    <property type="entry name" value="GGDEF"/>
    <property type="match status" value="1"/>
</dbReference>